<dbReference type="Proteomes" id="UP001642483">
    <property type="component" value="Unassembled WGS sequence"/>
</dbReference>
<dbReference type="InterPro" id="IPR027827">
    <property type="entry name" value="Tex56"/>
</dbReference>
<proteinExistence type="predicted"/>
<dbReference type="PANTHER" id="PTHR35968">
    <property type="entry name" value="CHROMOSOME 6 C6ORF201 HOMOLOG"/>
    <property type="match status" value="1"/>
</dbReference>
<dbReference type="EMBL" id="CAWYQH010000046">
    <property type="protein sequence ID" value="CAK8677221.1"/>
    <property type="molecule type" value="Genomic_DNA"/>
</dbReference>
<evidence type="ECO:0000313" key="1">
    <source>
        <dbReference type="EMBL" id="CAK8677221.1"/>
    </source>
</evidence>
<gene>
    <name evidence="1" type="ORF">CVLEPA_LOCUS6623</name>
</gene>
<protein>
    <submittedName>
        <fullName evidence="1">Uncharacterized protein</fullName>
    </submittedName>
</protein>
<accession>A0ABP0FCT9</accession>
<comment type="caution">
    <text evidence="1">The sequence shown here is derived from an EMBL/GenBank/DDBJ whole genome shotgun (WGS) entry which is preliminary data.</text>
</comment>
<dbReference type="PANTHER" id="PTHR35968:SF1">
    <property type="entry name" value="TESTIS EXPRESSED PROTEIN 56"/>
    <property type="match status" value="1"/>
</dbReference>
<keyword evidence="2" id="KW-1185">Reference proteome</keyword>
<organism evidence="1 2">
    <name type="scientific">Clavelina lepadiformis</name>
    <name type="common">Light-bulb sea squirt</name>
    <name type="synonym">Ascidia lepadiformis</name>
    <dbReference type="NCBI Taxonomy" id="159417"/>
    <lineage>
        <taxon>Eukaryota</taxon>
        <taxon>Metazoa</taxon>
        <taxon>Chordata</taxon>
        <taxon>Tunicata</taxon>
        <taxon>Ascidiacea</taxon>
        <taxon>Aplousobranchia</taxon>
        <taxon>Clavelinidae</taxon>
        <taxon>Clavelina</taxon>
    </lineage>
</organism>
<evidence type="ECO:0000313" key="2">
    <source>
        <dbReference type="Proteomes" id="UP001642483"/>
    </source>
</evidence>
<sequence>MLGSALKVVQPFGFCKRQRDTDNNLKHRIQDLLKNENSKNAKTKTSLKFLRELEPKPSQTIDLEFPKPERTVSYRQQDKVSGFVHKYNKFCKTVSYLPNPVSKLLYDDMKTRALKDSELEARKKLKCHPEHERNCEPPCITYYSPIPSQVFLYKRENATRNGRRSRVQRFSDPLATVNVFLHQNVQIKSAAAYLQEFGEIGSIAHIDKRTYKVIFK</sequence>
<name>A0ABP0FCT9_CLALP</name>
<reference evidence="1 2" key="1">
    <citation type="submission" date="2024-02" db="EMBL/GenBank/DDBJ databases">
        <authorList>
            <person name="Daric V."/>
            <person name="Darras S."/>
        </authorList>
    </citation>
    <scope>NUCLEOTIDE SEQUENCE [LARGE SCALE GENOMIC DNA]</scope>
</reference>